<proteinExistence type="predicted"/>
<dbReference type="PATRIC" id="fig|1217690.3.peg.1493"/>
<dbReference type="RefSeq" id="WP_016138367.1">
    <property type="nucleotide sequence ID" value="NZ_KB976986.1"/>
</dbReference>
<name>R8Y8U2_ACICA</name>
<dbReference type="AlphaFoldDB" id="R8Y8U2"/>
<comment type="caution">
    <text evidence="2">The sequence shown here is derived from an EMBL/GenBank/DDBJ whole genome shotgun (WGS) entry which is preliminary data.</text>
</comment>
<evidence type="ECO:0000313" key="2">
    <source>
        <dbReference type="EMBL" id="EOQ63882.1"/>
    </source>
</evidence>
<evidence type="ECO:0000256" key="1">
    <source>
        <dbReference type="SAM" id="Phobius"/>
    </source>
</evidence>
<feature type="transmembrane region" description="Helical" evidence="1">
    <location>
        <begin position="59"/>
        <end position="76"/>
    </location>
</feature>
<dbReference type="Proteomes" id="UP000014041">
    <property type="component" value="Unassembled WGS sequence"/>
</dbReference>
<dbReference type="EMBL" id="APQJ01000007">
    <property type="protein sequence ID" value="EOQ63882.1"/>
    <property type="molecule type" value="Genomic_DNA"/>
</dbReference>
<accession>R8Y8U2</accession>
<protein>
    <submittedName>
        <fullName evidence="2">Uncharacterized protein</fullName>
    </submittedName>
</protein>
<organism evidence="2 3">
    <name type="scientific">Acinetobacter calcoaceticus ANC 3811</name>
    <dbReference type="NCBI Taxonomy" id="1217690"/>
    <lineage>
        <taxon>Bacteria</taxon>
        <taxon>Pseudomonadati</taxon>
        <taxon>Pseudomonadota</taxon>
        <taxon>Gammaproteobacteria</taxon>
        <taxon>Moraxellales</taxon>
        <taxon>Moraxellaceae</taxon>
        <taxon>Acinetobacter</taxon>
        <taxon>Acinetobacter calcoaceticus/baumannii complex</taxon>
    </lineage>
</organism>
<keyword evidence="1" id="KW-0812">Transmembrane</keyword>
<reference evidence="2 3" key="1">
    <citation type="submission" date="2013-02" db="EMBL/GenBank/DDBJ databases">
        <title>The Genome Sequence of Acinetobacter sp. ANC 3811.</title>
        <authorList>
            <consortium name="The Broad Institute Genome Sequencing Platform"/>
            <consortium name="The Broad Institute Genome Sequencing Center for Infectious Disease"/>
            <person name="Cerqueira G."/>
            <person name="Feldgarden M."/>
            <person name="Courvalin P."/>
            <person name="Perichon B."/>
            <person name="Grillot-Courvalin C."/>
            <person name="Clermont D."/>
            <person name="Rocha E."/>
            <person name="Yoon E.-J."/>
            <person name="Nemec A."/>
            <person name="Walker B."/>
            <person name="Young S.K."/>
            <person name="Zeng Q."/>
            <person name="Gargeya S."/>
            <person name="Fitzgerald M."/>
            <person name="Haas B."/>
            <person name="Abouelleil A."/>
            <person name="Alvarado L."/>
            <person name="Arachchi H.M."/>
            <person name="Berlin A.M."/>
            <person name="Chapman S.B."/>
            <person name="Dewar J."/>
            <person name="Goldberg J."/>
            <person name="Griggs A."/>
            <person name="Gujja S."/>
            <person name="Hansen M."/>
            <person name="Howarth C."/>
            <person name="Imamovic A."/>
            <person name="Larimer J."/>
            <person name="McCowan C."/>
            <person name="Murphy C."/>
            <person name="Neiman D."/>
            <person name="Pearson M."/>
            <person name="Priest M."/>
            <person name="Roberts A."/>
            <person name="Saif S."/>
            <person name="Shea T."/>
            <person name="Sisk P."/>
            <person name="Sykes S."/>
            <person name="Wortman J."/>
            <person name="Nusbaum C."/>
            <person name="Birren B."/>
        </authorList>
    </citation>
    <scope>NUCLEOTIDE SEQUENCE [LARGE SCALE GENOMIC DNA]</scope>
    <source>
        <strain evidence="2 3">ANC 3811</strain>
    </source>
</reference>
<dbReference type="HOGENOM" id="CLU_1881249_0_0_6"/>
<feature type="transmembrane region" description="Helical" evidence="1">
    <location>
        <begin position="28"/>
        <end position="47"/>
    </location>
</feature>
<keyword evidence="1" id="KW-1133">Transmembrane helix</keyword>
<sequence length="135" mass="15951">MKIVALLISISFAILLYFSIKFGFDLKTAIYTLFLLIVWSSSAYFIYRIYMDTGYSKHWFYLIFGILLSFCFYPLLEFYSLKTESYDLLDWAGLRENNFRLGIQKLWFGLWYGKLAITAVFATISIVIQQIFDND</sequence>
<feature type="transmembrane region" description="Helical" evidence="1">
    <location>
        <begin position="111"/>
        <end position="132"/>
    </location>
</feature>
<evidence type="ECO:0000313" key="3">
    <source>
        <dbReference type="Proteomes" id="UP000014041"/>
    </source>
</evidence>
<gene>
    <name evidence="2" type="ORF">F935_01512</name>
</gene>
<keyword evidence="1" id="KW-0472">Membrane</keyword>